<proteinExistence type="predicted"/>
<keyword evidence="2" id="KW-1185">Reference proteome</keyword>
<accession>I4B4F8</accession>
<dbReference type="EMBL" id="CP002959">
    <property type="protein sequence ID" value="AFM12165.1"/>
    <property type="molecule type" value="Genomic_DNA"/>
</dbReference>
<reference evidence="1 2" key="1">
    <citation type="submission" date="2012-06" db="EMBL/GenBank/DDBJ databases">
        <title>The complete chromosome of genome of Turneriella parva DSM 21527.</title>
        <authorList>
            <consortium name="US DOE Joint Genome Institute (JGI-PGF)"/>
            <person name="Lucas S."/>
            <person name="Han J."/>
            <person name="Lapidus A."/>
            <person name="Bruce D."/>
            <person name="Goodwin L."/>
            <person name="Pitluck S."/>
            <person name="Peters L."/>
            <person name="Kyrpides N."/>
            <person name="Mavromatis K."/>
            <person name="Ivanova N."/>
            <person name="Mikhailova N."/>
            <person name="Chertkov O."/>
            <person name="Detter J.C."/>
            <person name="Tapia R."/>
            <person name="Han C."/>
            <person name="Land M."/>
            <person name="Hauser L."/>
            <person name="Markowitz V."/>
            <person name="Cheng J.-F."/>
            <person name="Hugenholtz P."/>
            <person name="Woyke T."/>
            <person name="Wu D."/>
            <person name="Gronow S."/>
            <person name="Wellnitz S."/>
            <person name="Brambilla E."/>
            <person name="Klenk H.-P."/>
            <person name="Eisen J.A."/>
        </authorList>
    </citation>
    <scope>NUCLEOTIDE SEQUENCE [LARGE SCALE GENOMIC DNA]</scope>
    <source>
        <strain evidence="2">ATCC BAA-1111 / DSM 21527 / NCTC 11395 / H</strain>
    </source>
</reference>
<dbReference type="STRING" id="869212.Turpa_1517"/>
<dbReference type="KEGG" id="tpx:Turpa_1517"/>
<dbReference type="HOGENOM" id="CLU_3049131_0_0_12"/>
<evidence type="ECO:0000313" key="1">
    <source>
        <dbReference type="EMBL" id="AFM12165.1"/>
    </source>
</evidence>
<sequence>MHPKAWPPYFDDFRKINLDPFPFAVVYQEVPEIIHIVAIIDLRRAPRYWRRLEQ</sequence>
<dbReference type="Proteomes" id="UP000006048">
    <property type="component" value="Chromosome"/>
</dbReference>
<dbReference type="AlphaFoldDB" id="I4B4F8"/>
<evidence type="ECO:0000313" key="2">
    <source>
        <dbReference type="Proteomes" id="UP000006048"/>
    </source>
</evidence>
<protein>
    <recommendedName>
        <fullName evidence="3">Plasmid stabilization system</fullName>
    </recommendedName>
</protein>
<evidence type="ECO:0008006" key="3">
    <source>
        <dbReference type="Google" id="ProtNLM"/>
    </source>
</evidence>
<gene>
    <name evidence="1" type="ordered locus">Turpa_1517</name>
</gene>
<organism evidence="1 2">
    <name type="scientific">Turneriella parva (strain ATCC BAA-1111 / DSM 21527 / NCTC 11395 / H)</name>
    <name type="common">Leptospira parva</name>
    <dbReference type="NCBI Taxonomy" id="869212"/>
    <lineage>
        <taxon>Bacteria</taxon>
        <taxon>Pseudomonadati</taxon>
        <taxon>Spirochaetota</taxon>
        <taxon>Spirochaetia</taxon>
        <taxon>Leptospirales</taxon>
        <taxon>Leptospiraceae</taxon>
        <taxon>Turneriella</taxon>
    </lineage>
</organism>
<name>I4B4F8_TURPD</name>